<dbReference type="PANTHER" id="PTHR43081:SF19">
    <property type="entry name" value="PH-SENSITIVE ADENYLATE CYCLASE RV1264"/>
    <property type="match status" value="1"/>
</dbReference>
<dbReference type="Pfam" id="PF16701">
    <property type="entry name" value="Ad_Cy_reg"/>
    <property type="match status" value="1"/>
</dbReference>
<dbReference type="InterPro" id="IPR032026">
    <property type="entry name" value="Ad_Cy_reg"/>
</dbReference>
<dbReference type="EC" id="4.6.1.1" evidence="3"/>
<comment type="similarity">
    <text evidence="1">Belongs to the adenylyl cyclase class-3 family.</text>
</comment>
<dbReference type="InterPro" id="IPR029787">
    <property type="entry name" value="Nucleotide_cyclase"/>
</dbReference>
<gene>
    <name evidence="3" type="ORF">AVDCRST_MAG30-3525</name>
</gene>
<dbReference type="Gene3D" id="3.30.70.1230">
    <property type="entry name" value="Nucleotide cyclase"/>
    <property type="match status" value="1"/>
</dbReference>
<dbReference type="Pfam" id="PF00211">
    <property type="entry name" value="Guanylate_cyc"/>
    <property type="match status" value="1"/>
</dbReference>
<dbReference type="InterPro" id="IPR050697">
    <property type="entry name" value="Adenylyl/Guanylyl_Cyclase_3/4"/>
</dbReference>
<dbReference type="InterPro" id="IPR001054">
    <property type="entry name" value="A/G_cyclase"/>
</dbReference>
<accession>A0A6J4TPD4</accession>
<dbReference type="CDD" id="cd07302">
    <property type="entry name" value="CHD"/>
    <property type="match status" value="1"/>
</dbReference>
<protein>
    <submittedName>
        <fullName evidence="3">Adenylate cyclase</fullName>
        <ecNumber evidence="3">4.6.1.1</ecNumber>
    </submittedName>
</protein>
<evidence type="ECO:0000259" key="2">
    <source>
        <dbReference type="PROSITE" id="PS50125"/>
    </source>
</evidence>
<evidence type="ECO:0000313" key="3">
    <source>
        <dbReference type="EMBL" id="CAA9527951.1"/>
    </source>
</evidence>
<evidence type="ECO:0000256" key="1">
    <source>
        <dbReference type="ARBA" id="ARBA00005381"/>
    </source>
</evidence>
<dbReference type="GO" id="GO:0006171">
    <property type="term" value="P:cAMP biosynthetic process"/>
    <property type="evidence" value="ECO:0007669"/>
    <property type="project" value="TreeGrafter"/>
</dbReference>
<keyword evidence="3" id="KW-0456">Lyase</keyword>
<dbReference type="SUPFAM" id="SSF55073">
    <property type="entry name" value="Nucleotide cyclase"/>
    <property type="match status" value="1"/>
</dbReference>
<dbReference type="PROSITE" id="PS50125">
    <property type="entry name" value="GUANYLATE_CYCLASE_2"/>
    <property type="match status" value="1"/>
</dbReference>
<organism evidence="3">
    <name type="scientific">uncultured Solirubrobacteraceae bacterium</name>
    <dbReference type="NCBI Taxonomy" id="1162706"/>
    <lineage>
        <taxon>Bacteria</taxon>
        <taxon>Bacillati</taxon>
        <taxon>Actinomycetota</taxon>
        <taxon>Thermoleophilia</taxon>
        <taxon>Solirubrobacterales</taxon>
        <taxon>Solirubrobacteraceae</taxon>
        <taxon>environmental samples</taxon>
    </lineage>
</organism>
<proteinExistence type="inferred from homology"/>
<dbReference type="PANTHER" id="PTHR43081">
    <property type="entry name" value="ADENYLATE CYCLASE, TERMINAL-DIFFERENTIATION SPECIFIC-RELATED"/>
    <property type="match status" value="1"/>
</dbReference>
<dbReference type="SMART" id="SM00044">
    <property type="entry name" value="CYCc"/>
    <property type="match status" value="1"/>
</dbReference>
<dbReference type="GO" id="GO:0035556">
    <property type="term" value="P:intracellular signal transduction"/>
    <property type="evidence" value="ECO:0007669"/>
    <property type="project" value="InterPro"/>
</dbReference>
<dbReference type="GO" id="GO:0004016">
    <property type="term" value="F:adenylate cyclase activity"/>
    <property type="evidence" value="ECO:0007669"/>
    <property type="project" value="UniProtKB-EC"/>
</dbReference>
<dbReference type="EMBL" id="CADCVS010000463">
    <property type="protein sequence ID" value="CAA9527951.1"/>
    <property type="molecule type" value="Genomic_DNA"/>
</dbReference>
<name>A0A6J4TPD4_9ACTN</name>
<feature type="domain" description="Guanylate cyclase" evidence="2">
    <location>
        <begin position="211"/>
        <end position="318"/>
    </location>
</feature>
<reference evidence="3" key="1">
    <citation type="submission" date="2020-02" db="EMBL/GenBank/DDBJ databases">
        <authorList>
            <person name="Meier V. D."/>
        </authorList>
    </citation>
    <scope>NUCLEOTIDE SEQUENCE</scope>
    <source>
        <strain evidence="3">AVDCRST_MAG30</strain>
    </source>
</reference>
<dbReference type="AlphaFoldDB" id="A0A6J4TPD4"/>
<sequence>MTDWDAEGLLEGLESEADRDGRRRLLDSLYEDGVPIDELRRAVSEDRLALVRIERMMLGEKRYSMQEVAERSGRDVEWLSRYRRTIGLAVPDPDERAFGDADVEDALRGRAFTDAGISDDLTLATERIIGRAMGQYAAAFRLAFAEAFLEPGDTESEVADRYTAAFQTLEPLAGPHFGHLFFLHLRELVREDVISAEERRTGKLGNRDATAIAFVDVVGFTELGESIGHERLSGVAGRLEDLAFETATPPVRLVKSIGDAVMLVAPEPPALVEAALALVESAEGAELPPLRAGVAYGAAVNRFGDWYGSTVNLASRLTERARPATVLVSEPAHEAAADGFDWSYAGEKRLKGFSRPVKAYRARREPAGG</sequence>